<dbReference type="SMART" id="SM00829">
    <property type="entry name" value="PKS_ER"/>
    <property type="match status" value="1"/>
</dbReference>
<evidence type="ECO:0000256" key="4">
    <source>
        <dbReference type="ARBA" id="ARBA00023002"/>
    </source>
</evidence>
<dbReference type="FunCoup" id="Q8EVN7">
    <property type="interactions" value="159"/>
</dbReference>
<dbReference type="GO" id="GO:0008270">
    <property type="term" value="F:zinc ion binding"/>
    <property type="evidence" value="ECO:0007669"/>
    <property type="project" value="InterPro"/>
</dbReference>
<dbReference type="STRING" id="272633.gene:10731640"/>
<evidence type="ECO:0000256" key="1">
    <source>
        <dbReference type="ARBA" id="ARBA00001947"/>
    </source>
</evidence>
<comment type="cofactor">
    <cofactor evidence="1 5">
        <name>Zn(2+)</name>
        <dbReference type="ChEBI" id="CHEBI:29105"/>
    </cofactor>
</comment>
<keyword evidence="3 5" id="KW-0862">Zinc</keyword>
<accession>Q8EVN7</accession>
<dbReference type="EMBL" id="BA000026">
    <property type="protein sequence ID" value="BAC44313.1"/>
    <property type="molecule type" value="Genomic_DNA"/>
</dbReference>
<dbReference type="InterPro" id="IPR013149">
    <property type="entry name" value="ADH-like_C"/>
</dbReference>
<dbReference type="InterPro" id="IPR020843">
    <property type="entry name" value="ER"/>
</dbReference>
<dbReference type="SUPFAM" id="SSF51735">
    <property type="entry name" value="NAD(P)-binding Rossmann-fold domains"/>
    <property type="match status" value="1"/>
</dbReference>
<evidence type="ECO:0000313" key="8">
    <source>
        <dbReference type="Proteomes" id="UP000002522"/>
    </source>
</evidence>
<dbReference type="KEGG" id="mpe:MYPE5230"/>
<dbReference type="GO" id="GO:0016616">
    <property type="term" value="F:oxidoreductase activity, acting on the CH-OH group of donors, NAD or NADP as acceptor"/>
    <property type="evidence" value="ECO:0007669"/>
    <property type="project" value="InterPro"/>
</dbReference>
<dbReference type="InterPro" id="IPR013154">
    <property type="entry name" value="ADH-like_N"/>
</dbReference>
<dbReference type="SUPFAM" id="SSF50129">
    <property type="entry name" value="GroES-like"/>
    <property type="match status" value="1"/>
</dbReference>
<dbReference type="Gene3D" id="3.90.180.10">
    <property type="entry name" value="Medium-chain alcohol dehydrogenases, catalytic domain"/>
    <property type="match status" value="1"/>
</dbReference>
<dbReference type="Proteomes" id="UP000002522">
    <property type="component" value="Chromosome"/>
</dbReference>
<comment type="similarity">
    <text evidence="5">Belongs to the zinc-containing alcohol dehydrogenase family.</text>
</comment>
<dbReference type="FunFam" id="3.40.50.720:FF:000473">
    <property type="entry name" value="NADP-dependent alcohol dehydrogenase"/>
    <property type="match status" value="1"/>
</dbReference>
<gene>
    <name evidence="7" type="ordered locus">MYPE5230</name>
</gene>
<protein>
    <submittedName>
        <fullName evidence="7">NADP-dependent alcohol dehydrogenase</fullName>
    </submittedName>
</protein>
<dbReference type="InParanoid" id="Q8EVN7"/>
<evidence type="ECO:0000256" key="5">
    <source>
        <dbReference type="RuleBase" id="RU361277"/>
    </source>
</evidence>
<dbReference type="Gene3D" id="3.40.50.720">
    <property type="entry name" value="NAD(P)-binding Rossmann-like Domain"/>
    <property type="match status" value="1"/>
</dbReference>
<dbReference type="eggNOG" id="COG1064">
    <property type="taxonomic scope" value="Bacteria"/>
</dbReference>
<reference evidence="7 8" key="1">
    <citation type="journal article" date="2002" name="Nucleic Acids Res.">
        <title>The complete genomic sequence of Mycoplasma penetrans, an intracellular bacterial pathogen in humans.</title>
        <authorList>
            <person name="Sasaki Y."/>
            <person name="Ishikawa J."/>
            <person name="Yamashita A."/>
            <person name="Oshima K."/>
            <person name="Kenri T."/>
            <person name="Furuya K."/>
            <person name="Yoshino C."/>
            <person name="Horino A."/>
            <person name="Shiba T."/>
            <person name="Sasaki T."/>
            <person name="Hattori M."/>
        </authorList>
    </citation>
    <scope>NUCLEOTIDE SEQUENCE [LARGE SCALE GENOMIC DNA]</scope>
    <source>
        <strain evidence="7 8">HF-2</strain>
    </source>
</reference>
<dbReference type="PROSITE" id="PS00059">
    <property type="entry name" value="ADH_ZINC"/>
    <property type="match status" value="1"/>
</dbReference>
<dbReference type="InterPro" id="IPR002328">
    <property type="entry name" value="ADH_Zn_CS"/>
</dbReference>
<dbReference type="CDD" id="cd05283">
    <property type="entry name" value="CAD1"/>
    <property type="match status" value="1"/>
</dbReference>
<dbReference type="HOGENOM" id="CLU_026673_20_2_14"/>
<dbReference type="Pfam" id="PF08240">
    <property type="entry name" value="ADH_N"/>
    <property type="match status" value="1"/>
</dbReference>
<evidence type="ECO:0000256" key="3">
    <source>
        <dbReference type="ARBA" id="ARBA00022833"/>
    </source>
</evidence>
<keyword evidence="2 5" id="KW-0479">Metal-binding</keyword>
<dbReference type="Pfam" id="PF00107">
    <property type="entry name" value="ADH_zinc_N"/>
    <property type="match status" value="1"/>
</dbReference>
<dbReference type="InterPro" id="IPR047109">
    <property type="entry name" value="CAD-like"/>
</dbReference>
<proteinExistence type="inferred from homology"/>
<organism evidence="7 8">
    <name type="scientific">Malacoplasma penetrans (strain HF-2)</name>
    <name type="common">Mycoplasma penetrans</name>
    <dbReference type="NCBI Taxonomy" id="272633"/>
    <lineage>
        <taxon>Bacteria</taxon>
        <taxon>Bacillati</taxon>
        <taxon>Mycoplasmatota</taxon>
        <taxon>Mycoplasmoidales</taxon>
        <taxon>Mycoplasmoidaceae</taxon>
        <taxon>Malacoplasma</taxon>
    </lineage>
</organism>
<feature type="domain" description="Enoyl reductase (ER)" evidence="6">
    <location>
        <begin position="30"/>
        <end position="356"/>
    </location>
</feature>
<dbReference type="InterPro" id="IPR011032">
    <property type="entry name" value="GroES-like_sf"/>
</dbReference>
<evidence type="ECO:0000256" key="2">
    <source>
        <dbReference type="ARBA" id="ARBA00022723"/>
    </source>
</evidence>
<dbReference type="AlphaFoldDB" id="Q8EVN7"/>
<sequence>MYFNCLKGICMIDITKRITTKGKALFSKDGKIEDFTFERRALNDDDILIKIKYCGICHSDIHHGRSEWGKANYPTVMGHEIVGEVVATGNKVSKFKVGDNAGIGCMVNSCGNCDSCKVSEEQYCNDMVVTYGGLDKFNNNEMTYGGYSNYYVVKESFAIKVPQNVPLEYIAPLFCAGITTYSPIVFSKVKKGDKVAIAGFGGLGVMAVKYAKFLGADVYVIARNNKKEEEAKKLGVKKLYPSVESVDEKFDLIISTIPTKYEVMDYVNLLKVGGELALLGLPPVEEGWSLYPGNLIFKGHRKVYGSIIGGIKATQEMLDFSIKHNIYPEIEVISADQINEAFEKMTTGKAKFRYVIDMSTLK</sequence>
<evidence type="ECO:0000313" key="7">
    <source>
        <dbReference type="EMBL" id="BAC44313.1"/>
    </source>
</evidence>
<dbReference type="InterPro" id="IPR036291">
    <property type="entry name" value="NAD(P)-bd_dom_sf"/>
</dbReference>
<dbReference type="PANTHER" id="PTHR42683">
    <property type="entry name" value="ALDEHYDE REDUCTASE"/>
    <property type="match status" value="1"/>
</dbReference>
<keyword evidence="8" id="KW-1185">Reference proteome</keyword>
<name>Q8EVN7_MALP2</name>
<evidence type="ECO:0000259" key="6">
    <source>
        <dbReference type="SMART" id="SM00829"/>
    </source>
</evidence>
<keyword evidence="4" id="KW-0560">Oxidoreductase</keyword>